<organism evidence="1 2">
    <name type="scientific">Xenoophorus captivus</name>
    <dbReference type="NCBI Taxonomy" id="1517983"/>
    <lineage>
        <taxon>Eukaryota</taxon>
        <taxon>Metazoa</taxon>
        <taxon>Chordata</taxon>
        <taxon>Craniata</taxon>
        <taxon>Vertebrata</taxon>
        <taxon>Euteleostomi</taxon>
        <taxon>Actinopterygii</taxon>
        <taxon>Neopterygii</taxon>
        <taxon>Teleostei</taxon>
        <taxon>Neoteleostei</taxon>
        <taxon>Acanthomorphata</taxon>
        <taxon>Ovalentaria</taxon>
        <taxon>Atherinomorphae</taxon>
        <taxon>Cyprinodontiformes</taxon>
        <taxon>Goodeidae</taxon>
        <taxon>Xenoophorus</taxon>
    </lineage>
</organism>
<name>A0ABV0RLW6_9TELE</name>
<proteinExistence type="predicted"/>
<protein>
    <submittedName>
        <fullName evidence="1">Uncharacterized protein</fullName>
    </submittedName>
</protein>
<gene>
    <name evidence="1" type="ORF">XENOCAPTIV_025753</name>
</gene>
<comment type="caution">
    <text evidence="1">The sequence shown here is derived from an EMBL/GenBank/DDBJ whole genome shotgun (WGS) entry which is preliminary data.</text>
</comment>
<accession>A0ABV0RLW6</accession>
<reference evidence="1 2" key="1">
    <citation type="submission" date="2021-06" db="EMBL/GenBank/DDBJ databases">
        <authorList>
            <person name="Palmer J.M."/>
        </authorList>
    </citation>
    <scope>NUCLEOTIDE SEQUENCE [LARGE SCALE GENOMIC DNA]</scope>
    <source>
        <strain evidence="1 2">XC_2019</strain>
        <tissue evidence="1">Muscle</tissue>
    </source>
</reference>
<dbReference type="Proteomes" id="UP001434883">
    <property type="component" value="Unassembled WGS sequence"/>
</dbReference>
<keyword evidence="2" id="KW-1185">Reference proteome</keyword>
<dbReference type="EMBL" id="JAHRIN010051039">
    <property type="protein sequence ID" value="MEQ2209161.1"/>
    <property type="molecule type" value="Genomic_DNA"/>
</dbReference>
<evidence type="ECO:0000313" key="1">
    <source>
        <dbReference type="EMBL" id="MEQ2209161.1"/>
    </source>
</evidence>
<sequence>MKASLLANICSQTEPKQNMRQQEARSEQQYHSLLHVLETFHLILLQASTVGFLRFQFGIKEPQRSTVAIQPSETNRMAKPKLKFCLFLCNNMKVCPDIQRISQPPLLTLRGDWKSIQYP</sequence>
<evidence type="ECO:0000313" key="2">
    <source>
        <dbReference type="Proteomes" id="UP001434883"/>
    </source>
</evidence>